<dbReference type="PANTHER" id="PTHR43278">
    <property type="entry name" value="NAD(P)H-DEPENDENT FMN-CONTAINING OXIDOREDUCTASE YWQN-RELATED"/>
    <property type="match status" value="1"/>
</dbReference>
<evidence type="ECO:0000256" key="1">
    <source>
        <dbReference type="ARBA" id="ARBA00022630"/>
    </source>
</evidence>
<dbReference type="PANTHER" id="PTHR43278:SF2">
    <property type="entry name" value="IRON-SULFUR FLAVOPROTEIN"/>
    <property type="match status" value="1"/>
</dbReference>
<name>A0A3P7PYP2_9FIRM</name>
<evidence type="ECO:0000256" key="2">
    <source>
        <dbReference type="ARBA" id="ARBA00022643"/>
    </source>
</evidence>
<dbReference type="GO" id="GO:0016491">
    <property type="term" value="F:oxidoreductase activity"/>
    <property type="evidence" value="ECO:0007669"/>
    <property type="project" value="InterPro"/>
</dbReference>
<dbReference type="InterPro" id="IPR029039">
    <property type="entry name" value="Flavoprotein-like_sf"/>
</dbReference>
<dbReference type="Pfam" id="PF03358">
    <property type="entry name" value="FMN_red"/>
    <property type="match status" value="1"/>
</dbReference>
<evidence type="ECO:0000259" key="3">
    <source>
        <dbReference type="Pfam" id="PF03358"/>
    </source>
</evidence>
<keyword evidence="1" id="KW-0285">Flavoprotein</keyword>
<feature type="domain" description="NADPH-dependent FMN reductase-like" evidence="3">
    <location>
        <begin position="40"/>
        <end position="122"/>
    </location>
</feature>
<organism evidence="4 5">
    <name type="scientific">Petrocella atlantisensis</name>
    <dbReference type="NCBI Taxonomy" id="2173034"/>
    <lineage>
        <taxon>Bacteria</taxon>
        <taxon>Bacillati</taxon>
        <taxon>Bacillota</taxon>
        <taxon>Clostridia</taxon>
        <taxon>Lachnospirales</taxon>
        <taxon>Vallitaleaceae</taxon>
        <taxon>Petrocella</taxon>
    </lineage>
</organism>
<dbReference type="EMBL" id="LR130778">
    <property type="protein sequence ID" value="VDN48271.1"/>
    <property type="molecule type" value="Genomic_DNA"/>
</dbReference>
<dbReference type="OrthoDB" id="9805976at2"/>
<gene>
    <name evidence="4" type="ORF">PATL70BA_2376</name>
</gene>
<evidence type="ECO:0000313" key="4">
    <source>
        <dbReference type="EMBL" id="VDN48271.1"/>
    </source>
</evidence>
<reference evidence="4 5" key="1">
    <citation type="submission" date="2018-09" db="EMBL/GenBank/DDBJ databases">
        <authorList>
            <person name="Postec A."/>
        </authorList>
    </citation>
    <scope>NUCLEOTIDE SEQUENCE [LARGE SCALE GENOMIC DNA]</scope>
    <source>
        <strain evidence="4">70B-A</strain>
    </source>
</reference>
<dbReference type="Proteomes" id="UP000279029">
    <property type="component" value="Chromosome"/>
</dbReference>
<dbReference type="AlphaFoldDB" id="A0A3P7PYP2"/>
<dbReference type="Gene3D" id="3.40.50.360">
    <property type="match status" value="2"/>
</dbReference>
<dbReference type="InterPro" id="IPR005025">
    <property type="entry name" value="FMN_Rdtase-like_dom"/>
</dbReference>
<evidence type="ECO:0000313" key="5">
    <source>
        <dbReference type="Proteomes" id="UP000279029"/>
    </source>
</evidence>
<keyword evidence="5" id="KW-1185">Reference proteome</keyword>
<proteinExistence type="predicted"/>
<dbReference type="SUPFAM" id="SSF52218">
    <property type="entry name" value="Flavoproteins"/>
    <property type="match status" value="2"/>
</dbReference>
<sequence length="439" mass="51512">MLRCLINQKNESLEGVGEVTITVFNFCTEDHYTEGKSIESVIQTLNETYGQEKTEIISVENAHVNDCVGCWKCWVKTPGVCVHNDDMIFYYEKIMASDKVVFLFPTSNGFLTGHVKTFIDRLIPLYHPYIDIIQGEMMHVYRYEKYPELEFYYEEDGLTSIENQIIEDYCYRMAHHFRITAGRWMLKEHKVIRKTLEHREPQQDMPWQALQRPNRGKVIIYNGSPRGKKSNSLILIQHIIEGMKSKGLLEDAYEVRHLALQKNHDLWAEDFWNHTRHIFVFPLYVHSMPGIVMKFFEKLTPLQEKDTVQMAFFVQSGFMESYQSTYLLPYLAHLPTRLNAVYGGTLIKGGMEGIQIRPENSLAKLINQIKELGASYIEKGVFDYEIVDEFKKPYKLTGTWKTIYKSLKWTGIMNFYWNMQLKKNGVMKKSFDQPYTPTE</sequence>
<keyword evidence="2" id="KW-0288">FMN</keyword>
<protein>
    <recommendedName>
        <fullName evidence="3">NADPH-dependent FMN reductase-like domain-containing protein</fullName>
    </recommendedName>
</protein>
<dbReference type="KEGG" id="cbar:PATL70BA_2376"/>
<dbReference type="InterPro" id="IPR051796">
    <property type="entry name" value="ISF_SsuE-like"/>
</dbReference>
<accession>A0A3P7PYP2</accession>